<proteinExistence type="predicted"/>
<organism evidence="1 2">
    <name type="scientific">Nitratireductor basaltis</name>
    <dbReference type="NCBI Taxonomy" id="472175"/>
    <lineage>
        <taxon>Bacteria</taxon>
        <taxon>Pseudomonadati</taxon>
        <taxon>Pseudomonadota</taxon>
        <taxon>Alphaproteobacteria</taxon>
        <taxon>Hyphomicrobiales</taxon>
        <taxon>Phyllobacteriaceae</taxon>
        <taxon>Nitratireductor</taxon>
    </lineage>
</organism>
<dbReference type="RefSeq" id="WP_051913912.1">
    <property type="nucleotide sequence ID" value="NZ_JMQM01000001.1"/>
</dbReference>
<dbReference type="PATRIC" id="fig|472175.3.peg.1778"/>
<reference evidence="1 2" key="1">
    <citation type="submission" date="2014-05" db="EMBL/GenBank/DDBJ databases">
        <title>Draft Genome Sequence of Nitratireductor basaltis Strain UMTGB225, A Marine Bacterium Isolated from Green Barrel Tunicate.</title>
        <authorList>
            <person name="Gan H.Y."/>
        </authorList>
    </citation>
    <scope>NUCLEOTIDE SEQUENCE [LARGE SCALE GENOMIC DNA]</scope>
    <source>
        <strain evidence="1 2">UMTGB225</strain>
    </source>
</reference>
<protein>
    <submittedName>
        <fullName evidence="1">Uncharacterized protein</fullName>
    </submittedName>
</protein>
<evidence type="ECO:0000313" key="2">
    <source>
        <dbReference type="Proteomes" id="UP000053675"/>
    </source>
</evidence>
<dbReference type="AlphaFoldDB" id="A0A084UCP3"/>
<name>A0A084UCP3_9HYPH</name>
<sequence>MSNELTMRARTLSGALQAFHKALISAEAGDDQRLANPYTLLFATINDPRFAWLRPLGQLIVDLDEMAADEAFTETHMEAFKERAASFIGLGENEDPHFRLNYLMAVQKLPDVGLSAGRLRKLLPAKVEPVAA</sequence>
<dbReference type="OrthoDB" id="8086907at2"/>
<evidence type="ECO:0000313" key="1">
    <source>
        <dbReference type="EMBL" id="KFB10729.1"/>
    </source>
</evidence>
<dbReference type="EMBL" id="JMQM01000001">
    <property type="protein sequence ID" value="KFB10729.1"/>
    <property type="molecule type" value="Genomic_DNA"/>
</dbReference>
<gene>
    <name evidence="1" type="ORF">EL18_01769</name>
</gene>
<dbReference type="Proteomes" id="UP000053675">
    <property type="component" value="Unassembled WGS sequence"/>
</dbReference>
<dbReference type="STRING" id="472175.EL18_01769"/>
<keyword evidence="2" id="KW-1185">Reference proteome</keyword>
<accession>A0A084UCP3</accession>
<dbReference type="eggNOG" id="ENOG5031FV3">
    <property type="taxonomic scope" value="Bacteria"/>
</dbReference>
<comment type="caution">
    <text evidence="1">The sequence shown here is derived from an EMBL/GenBank/DDBJ whole genome shotgun (WGS) entry which is preliminary data.</text>
</comment>